<dbReference type="InterPro" id="IPR004843">
    <property type="entry name" value="Calcineurin-like_PHP"/>
</dbReference>
<dbReference type="HOGENOM" id="CLU_041441_0_0_1"/>
<dbReference type="eggNOG" id="KOG3947">
    <property type="taxonomic scope" value="Eukaryota"/>
</dbReference>
<dbReference type="Gene3D" id="3.60.21.10">
    <property type="match status" value="1"/>
</dbReference>
<feature type="compositionally biased region" description="Pro residues" evidence="1">
    <location>
        <begin position="298"/>
        <end position="307"/>
    </location>
</feature>
<organism evidence="3 4">
    <name type="scientific">Cladophialophora psammophila CBS 110553</name>
    <dbReference type="NCBI Taxonomy" id="1182543"/>
    <lineage>
        <taxon>Eukaryota</taxon>
        <taxon>Fungi</taxon>
        <taxon>Dikarya</taxon>
        <taxon>Ascomycota</taxon>
        <taxon>Pezizomycotina</taxon>
        <taxon>Eurotiomycetes</taxon>
        <taxon>Chaetothyriomycetidae</taxon>
        <taxon>Chaetothyriales</taxon>
        <taxon>Herpotrichiellaceae</taxon>
        <taxon>Cladophialophora</taxon>
    </lineage>
</organism>
<feature type="domain" description="Calcineurin-like phosphoesterase" evidence="2">
    <location>
        <begin position="8"/>
        <end position="204"/>
    </location>
</feature>
<evidence type="ECO:0000313" key="3">
    <source>
        <dbReference type="EMBL" id="EXJ73069.1"/>
    </source>
</evidence>
<accession>W9XRZ8</accession>
<dbReference type="AlphaFoldDB" id="W9XRZ8"/>
<gene>
    <name evidence="3" type="ORF">A1O5_04218</name>
</gene>
<dbReference type="PANTHER" id="PTHR12905">
    <property type="entry name" value="METALLOPHOSPHOESTERASE"/>
    <property type="match status" value="1"/>
</dbReference>
<dbReference type="OrthoDB" id="630188at2759"/>
<dbReference type="InterPro" id="IPR051693">
    <property type="entry name" value="UPF0046_metallophosphoest"/>
</dbReference>
<feature type="region of interest" description="Disordered" evidence="1">
    <location>
        <begin position="277"/>
        <end position="350"/>
    </location>
</feature>
<dbReference type="SUPFAM" id="SSF56300">
    <property type="entry name" value="Metallo-dependent phosphatases"/>
    <property type="match status" value="1"/>
</dbReference>
<proteinExistence type="predicted"/>
<sequence>MMTTRRTRIVCISDTHNQTPQLPAGHILIHAGDLTNQGTYSELQKAVDWIKKAQFQIKIVVCGNHDVTCDVPFYQMYGGYFHNKRREDPQRCLDLLRSHPSIVFLNHEATQVRINHADGLVSLLKVFGSPYSPAHGFWAFGYSPETAPQLWDQIPLDSDIVVTHTPAKFHCDECGKRGTAGCEILREALWRVRPRLFVCGHIHEAYGVEAVTWDLSSPNLRYKEQSVRRWADPDPGSKKQFTVDLSSRAKSLALRNDGSTGNLIPPTQLSRLRGVGVDGTAEDASTDQQDGPGSLPNVPSPPTPPFPDFEKAQTPAPSTIHSPNVKHLGTGGQGGPASSSRSDQEAISGREGRVETCMVNAAYMGSNWPHRGGKKFHKPVVIDLDLPVVDEKEIDPKARDEVD</sequence>
<comment type="caution">
    <text evidence="3">The sequence shown here is derived from an EMBL/GenBank/DDBJ whole genome shotgun (WGS) entry which is preliminary data.</text>
</comment>
<dbReference type="Pfam" id="PF00149">
    <property type="entry name" value="Metallophos"/>
    <property type="match status" value="1"/>
</dbReference>
<dbReference type="GO" id="GO:0016787">
    <property type="term" value="F:hydrolase activity"/>
    <property type="evidence" value="ECO:0007669"/>
    <property type="project" value="InterPro"/>
</dbReference>
<protein>
    <recommendedName>
        <fullName evidence="2">Calcineurin-like phosphoesterase domain-containing protein</fullName>
    </recommendedName>
</protein>
<dbReference type="Proteomes" id="UP000019471">
    <property type="component" value="Unassembled WGS sequence"/>
</dbReference>
<dbReference type="EMBL" id="AMGX01000005">
    <property type="protein sequence ID" value="EXJ73069.1"/>
    <property type="molecule type" value="Genomic_DNA"/>
</dbReference>
<dbReference type="RefSeq" id="XP_007743016.1">
    <property type="nucleotide sequence ID" value="XM_007744826.1"/>
</dbReference>
<dbReference type="PANTHER" id="PTHR12905:SF16">
    <property type="entry name" value="SER_THR PROTEIN PHOSPHATASE FAMILY PROTEIN (AFU_ORTHOLOGUE AFUA_1G06000)"/>
    <property type="match status" value="1"/>
</dbReference>
<evidence type="ECO:0000313" key="4">
    <source>
        <dbReference type="Proteomes" id="UP000019471"/>
    </source>
</evidence>
<evidence type="ECO:0000259" key="2">
    <source>
        <dbReference type="Pfam" id="PF00149"/>
    </source>
</evidence>
<reference evidence="3 4" key="1">
    <citation type="submission" date="2013-03" db="EMBL/GenBank/DDBJ databases">
        <title>The Genome Sequence of Cladophialophora psammophila CBS 110553.</title>
        <authorList>
            <consortium name="The Broad Institute Genomics Platform"/>
            <person name="Cuomo C."/>
            <person name="de Hoog S."/>
            <person name="Gorbushina A."/>
            <person name="Walker B."/>
            <person name="Young S.K."/>
            <person name="Zeng Q."/>
            <person name="Gargeya S."/>
            <person name="Fitzgerald M."/>
            <person name="Haas B."/>
            <person name="Abouelleil A."/>
            <person name="Allen A.W."/>
            <person name="Alvarado L."/>
            <person name="Arachchi H.M."/>
            <person name="Berlin A.M."/>
            <person name="Chapman S.B."/>
            <person name="Gainer-Dewar J."/>
            <person name="Goldberg J."/>
            <person name="Griggs A."/>
            <person name="Gujja S."/>
            <person name="Hansen M."/>
            <person name="Howarth C."/>
            <person name="Imamovic A."/>
            <person name="Ireland A."/>
            <person name="Larimer J."/>
            <person name="McCowan C."/>
            <person name="Murphy C."/>
            <person name="Pearson M."/>
            <person name="Poon T.W."/>
            <person name="Priest M."/>
            <person name="Roberts A."/>
            <person name="Saif S."/>
            <person name="Shea T."/>
            <person name="Sisk P."/>
            <person name="Sykes S."/>
            <person name="Wortman J."/>
            <person name="Nusbaum C."/>
            <person name="Birren B."/>
        </authorList>
    </citation>
    <scope>NUCLEOTIDE SEQUENCE [LARGE SCALE GENOMIC DNA]</scope>
    <source>
        <strain evidence="3 4">CBS 110553</strain>
    </source>
</reference>
<dbReference type="CDD" id="cd07379">
    <property type="entry name" value="MPP_239FB"/>
    <property type="match status" value="1"/>
</dbReference>
<evidence type="ECO:0000256" key="1">
    <source>
        <dbReference type="SAM" id="MobiDB-lite"/>
    </source>
</evidence>
<dbReference type="InterPro" id="IPR029052">
    <property type="entry name" value="Metallo-depent_PP-like"/>
</dbReference>
<name>W9XRZ8_9EURO</name>
<dbReference type="GeneID" id="19188943"/>
<keyword evidence="4" id="KW-1185">Reference proteome</keyword>